<protein>
    <submittedName>
        <fullName evidence="1">Uncharacterized protein</fullName>
    </submittedName>
</protein>
<comment type="caution">
    <text evidence="1">The sequence shown here is derived from an EMBL/GenBank/DDBJ whole genome shotgun (WGS) entry which is preliminary data.</text>
</comment>
<name>A0A7C4D8E2_STAMA</name>
<organism evidence="1">
    <name type="scientific">Staphylothermus marinus</name>
    <dbReference type="NCBI Taxonomy" id="2280"/>
    <lineage>
        <taxon>Archaea</taxon>
        <taxon>Thermoproteota</taxon>
        <taxon>Thermoprotei</taxon>
        <taxon>Desulfurococcales</taxon>
        <taxon>Desulfurococcaceae</taxon>
        <taxon>Staphylothermus</taxon>
    </lineage>
</organism>
<reference evidence="1" key="1">
    <citation type="journal article" date="2020" name="mSystems">
        <title>Genome- and Community-Level Interaction Insights into Carbon Utilization and Element Cycling Functions of Hydrothermarchaeota in Hydrothermal Sediment.</title>
        <authorList>
            <person name="Zhou Z."/>
            <person name="Liu Y."/>
            <person name="Xu W."/>
            <person name="Pan J."/>
            <person name="Luo Z.H."/>
            <person name="Li M."/>
        </authorList>
    </citation>
    <scope>NUCLEOTIDE SEQUENCE [LARGE SCALE GENOMIC DNA]</scope>
    <source>
        <strain evidence="1">SpSt-642</strain>
    </source>
</reference>
<gene>
    <name evidence="1" type="ORF">ENU14_02870</name>
</gene>
<dbReference type="AlphaFoldDB" id="A0A7C4D8E2"/>
<proteinExistence type="predicted"/>
<accession>A0A7C4D8E2</accession>
<sequence>MSTSIPDVFYKYFFLDRVSLVEKICRGESVENFLLEFTRTTPVVITYGSSGLSGSVKMVGFVPREDFIINFSEKAYKYAYSNRPSDMRETACLLLREFYDLKYIDPFTIGGLEMGFKHSWFNIRETGYATLLFYTPPRLSFEVRCSVEIRDSENDPYRIYLNSIHDIFHYSGVKSNYPAYLFKIREIYDNSALRNGFGNKIYP</sequence>
<dbReference type="EMBL" id="DTBJ01000020">
    <property type="protein sequence ID" value="HGM58516.1"/>
    <property type="molecule type" value="Genomic_DNA"/>
</dbReference>
<evidence type="ECO:0000313" key="1">
    <source>
        <dbReference type="EMBL" id="HGM58516.1"/>
    </source>
</evidence>